<keyword evidence="5 11" id="KW-0732">Signal</keyword>
<evidence type="ECO:0000256" key="1">
    <source>
        <dbReference type="ARBA" id="ARBA00004571"/>
    </source>
</evidence>
<dbReference type="InterPro" id="IPR000531">
    <property type="entry name" value="Beta-barrel_TonB"/>
</dbReference>
<keyword evidence="6" id="KW-0798">TonB box</keyword>
<name>A0ABQ0NYC8_9PROT</name>
<evidence type="ECO:0000256" key="5">
    <source>
        <dbReference type="ARBA" id="ARBA00022729"/>
    </source>
</evidence>
<accession>A0ABQ0NYC8</accession>
<comment type="similarity">
    <text evidence="10">Belongs to the TonB-dependent receptor family.</text>
</comment>
<dbReference type="Proteomes" id="UP001062901">
    <property type="component" value="Unassembled WGS sequence"/>
</dbReference>
<feature type="chain" id="PRO_5045196629" evidence="11">
    <location>
        <begin position="26"/>
        <end position="713"/>
    </location>
</feature>
<gene>
    <name evidence="13" type="ORF">AA15669_0954</name>
</gene>
<proteinExistence type="inferred from homology"/>
<dbReference type="InterPro" id="IPR039426">
    <property type="entry name" value="TonB-dep_rcpt-like"/>
</dbReference>
<dbReference type="Pfam" id="PF00593">
    <property type="entry name" value="TonB_dep_Rec_b-barrel"/>
    <property type="match status" value="1"/>
</dbReference>
<evidence type="ECO:0000256" key="8">
    <source>
        <dbReference type="ARBA" id="ARBA00023170"/>
    </source>
</evidence>
<evidence type="ECO:0000256" key="7">
    <source>
        <dbReference type="ARBA" id="ARBA00023136"/>
    </source>
</evidence>
<dbReference type="PANTHER" id="PTHR30069:SF29">
    <property type="entry name" value="HEMOGLOBIN AND HEMOGLOBIN-HAPTOGLOBIN-BINDING PROTEIN 1-RELATED"/>
    <property type="match status" value="1"/>
</dbReference>
<dbReference type="PROSITE" id="PS52016">
    <property type="entry name" value="TONB_DEPENDENT_REC_3"/>
    <property type="match status" value="1"/>
</dbReference>
<dbReference type="EMBL" id="BAQD01000011">
    <property type="protein sequence ID" value="GBQ06468.1"/>
    <property type="molecule type" value="Genomic_DNA"/>
</dbReference>
<reference evidence="13" key="1">
    <citation type="submission" date="2013-04" db="EMBL/GenBank/DDBJ databases">
        <title>The genome sequencing project of 58 acetic acid bacteria.</title>
        <authorList>
            <person name="Okamoto-Kainuma A."/>
            <person name="Ishikawa M."/>
            <person name="Umino S."/>
            <person name="Koizumi Y."/>
            <person name="Shiwa Y."/>
            <person name="Yoshikawa H."/>
            <person name="Matsutani M."/>
            <person name="Matsushita K."/>
        </authorList>
    </citation>
    <scope>NUCLEOTIDE SEQUENCE</scope>
    <source>
        <strain evidence="13">DSM 15669</strain>
    </source>
</reference>
<keyword evidence="7 10" id="KW-0472">Membrane</keyword>
<keyword evidence="9 10" id="KW-0998">Cell outer membrane</keyword>
<evidence type="ECO:0000256" key="10">
    <source>
        <dbReference type="PROSITE-ProRule" id="PRU01360"/>
    </source>
</evidence>
<evidence type="ECO:0000313" key="13">
    <source>
        <dbReference type="EMBL" id="GBQ06468.1"/>
    </source>
</evidence>
<dbReference type="SUPFAM" id="SSF56935">
    <property type="entry name" value="Porins"/>
    <property type="match status" value="1"/>
</dbReference>
<feature type="domain" description="TonB-dependent receptor-like beta-barrel" evidence="12">
    <location>
        <begin position="267"/>
        <end position="679"/>
    </location>
</feature>
<feature type="signal peptide" evidence="11">
    <location>
        <begin position="1"/>
        <end position="25"/>
    </location>
</feature>
<keyword evidence="4 10" id="KW-0812">Transmembrane</keyword>
<protein>
    <submittedName>
        <fullName evidence="13">TonB-dependent outer membrane receptor</fullName>
    </submittedName>
</protein>
<keyword evidence="3 10" id="KW-1134">Transmembrane beta strand</keyword>
<evidence type="ECO:0000256" key="11">
    <source>
        <dbReference type="SAM" id="SignalP"/>
    </source>
</evidence>
<evidence type="ECO:0000259" key="12">
    <source>
        <dbReference type="Pfam" id="PF00593"/>
    </source>
</evidence>
<organism evidence="13 14">
    <name type="scientific">Saccharibacter floricola DSM 15669</name>
    <dbReference type="NCBI Taxonomy" id="1123227"/>
    <lineage>
        <taxon>Bacteria</taxon>
        <taxon>Pseudomonadati</taxon>
        <taxon>Pseudomonadota</taxon>
        <taxon>Alphaproteobacteria</taxon>
        <taxon>Acetobacterales</taxon>
        <taxon>Acetobacteraceae</taxon>
        <taxon>Saccharibacter</taxon>
    </lineage>
</organism>
<evidence type="ECO:0000313" key="14">
    <source>
        <dbReference type="Proteomes" id="UP001062901"/>
    </source>
</evidence>
<evidence type="ECO:0000256" key="2">
    <source>
        <dbReference type="ARBA" id="ARBA00022448"/>
    </source>
</evidence>
<comment type="subcellular location">
    <subcellularLocation>
        <location evidence="1 10">Cell outer membrane</location>
        <topology evidence="1 10">Multi-pass membrane protein</topology>
    </subcellularLocation>
</comment>
<keyword evidence="14" id="KW-1185">Reference proteome</keyword>
<dbReference type="RefSeq" id="WP_018980669.1">
    <property type="nucleotide sequence ID" value="NZ_BAQD01000011.1"/>
</dbReference>
<dbReference type="Gene3D" id="2.40.170.20">
    <property type="entry name" value="TonB-dependent receptor, beta-barrel domain"/>
    <property type="match status" value="1"/>
</dbReference>
<sequence>MKVGRIGHWSLIGVCLLGGVSSAWADDVENIRVTAKRLDQAREALQPFIGATQTHFSRQAIEANPGGDNAGMNSLLLQAPGVAQDSYGQLHIRGDHDNVQYRLDGVALPEGMSVFSQVLLNRFAHDLSLTTGVLPAQYGFRQAGVIDITTKNGFTDKGGILSVYGGSRDYGQPSVQYGGHWGKWDGFITADAVHNRVGIENPTPSYNALHDLSTQYHMMAHLRYTVRPQTRLSLTAGVANGWYQLPNNPGQQRQFATPLFKNQGPSAQAANVDSSRLDERQQELTDFAMLSWQENHDNFSMQTSAILRYSSLRYSPDEVGDLVYNGIAQRAARSVFSSGMQNDTTWKIAKNHTLRAGFQAYGERVINKTDSLVYPVTEGQVGSTPERIHDGSGKSGALYGAYLQDEWRITPSLTLNGGLRFDGVEQYTHAHQLSPRITLVWTPWKGGRFHIGYARYLTPPPFENLGSSSLYKFANTSAAPANFGNSAVKAERDNYYDVGFMQKLLPGWHVGVDAYLKRAKNLLDEGQFGAPVMLASYNYRKGKVHGYEFTTDYTNGPLTLYGNFAWSRAMGKDVNSAQWNFDPDDLATMRKQWVHLDHDQRWTASAGAAYRFFHRTTHPLQLSGSMVYGSGLRKDSATTPNGATVPQYVTFNLSAVQSVKTPLWMGGGVMRFRLDVVNLFDRHYELRDGTGIGVGAPQYGLRRTVMGGVSYQF</sequence>
<dbReference type="InterPro" id="IPR036942">
    <property type="entry name" value="Beta-barrel_TonB_sf"/>
</dbReference>
<evidence type="ECO:0000256" key="4">
    <source>
        <dbReference type="ARBA" id="ARBA00022692"/>
    </source>
</evidence>
<evidence type="ECO:0000256" key="6">
    <source>
        <dbReference type="ARBA" id="ARBA00023077"/>
    </source>
</evidence>
<comment type="caution">
    <text evidence="13">The sequence shown here is derived from an EMBL/GenBank/DDBJ whole genome shotgun (WGS) entry which is preliminary data.</text>
</comment>
<dbReference type="PANTHER" id="PTHR30069">
    <property type="entry name" value="TONB-DEPENDENT OUTER MEMBRANE RECEPTOR"/>
    <property type="match status" value="1"/>
</dbReference>
<evidence type="ECO:0000256" key="9">
    <source>
        <dbReference type="ARBA" id="ARBA00023237"/>
    </source>
</evidence>
<keyword evidence="8 13" id="KW-0675">Receptor</keyword>
<keyword evidence="2 10" id="KW-0813">Transport</keyword>
<evidence type="ECO:0000256" key="3">
    <source>
        <dbReference type="ARBA" id="ARBA00022452"/>
    </source>
</evidence>